<evidence type="ECO:0000313" key="10">
    <source>
        <dbReference type="Proteomes" id="UP001328107"/>
    </source>
</evidence>
<evidence type="ECO:0000313" key="9">
    <source>
        <dbReference type="EMBL" id="GMR42004.1"/>
    </source>
</evidence>
<dbReference type="InterPro" id="IPR050931">
    <property type="entry name" value="Mito_Protein_Transport_Metaxin"/>
</dbReference>
<dbReference type="Pfam" id="PF17171">
    <property type="entry name" value="GST_C_6"/>
    <property type="match status" value="1"/>
</dbReference>
<dbReference type="InterPro" id="IPR010987">
    <property type="entry name" value="Glutathione-S-Trfase_C-like"/>
</dbReference>
<protein>
    <recommendedName>
        <fullName evidence="8">GST C-terminal domain-containing protein</fullName>
    </recommendedName>
</protein>
<feature type="non-terminal residue" evidence="9">
    <location>
        <position position="1"/>
    </location>
</feature>
<dbReference type="PROSITE" id="PS50405">
    <property type="entry name" value="GST_CTER"/>
    <property type="match status" value="1"/>
</dbReference>
<dbReference type="Pfam" id="PF10568">
    <property type="entry name" value="Tom37"/>
    <property type="match status" value="1"/>
</dbReference>
<comment type="caution">
    <text evidence="9">The sequence shown here is derived from an EMBL/GenBank/DDBJ whole genome shotgun (WGS) entry which is preliminary data.</text>
</comment>
<evidence type="ECO:0000259" key="8">
    <source>
        <dbReference type="PROSITE" id="PS50405"/>
    </source>
</evidence>
<comment type="similarity">
    <text evidence="2">Belongs to the metaxin family.</text>
</comment>
<evidence type="ECO:0000256" key="3">
    <source>
        <dbReference type="ARBA" id="ARBA00022448"/>
    </source>
</evidence>
<proteinExistence type="inferred from homology"/>
<evidence type="ECO:0000256" key="5">
    <source>
        <dbReference type="ARBA" id="ARBA00022927"/>
    </source>
</evidence>
<dbReference type="Gene3D" id="1.20.1050.10">
    <property type="match status" value="1"/>
</dbReference>
<keyword evidence="5" id="KW-0653">Protein transport</keyword>
<dbReference type="GO" id="GO:0007005">
    <property type="term" value="P:mitochondrion organization"/>
    <property type="evidence" value="ECO:0007669"/>
    <property type="project" value="TreeGrafter"/>
</dbReference>
<keyword evidence="6" id="KW-0496">Mitochondrion</keyword>
<organism evidence="9 10">
    <name type="scientific">Pristionchus mayeri</name>
    <dbReference type="NCBI Taxonomy" id="1317129"/>
    <lineage>
        <taxon>Eukaryota</taxon>
        <taxon>Metazoa</taxon>
        <taxon>Ecdysozoa</taxon>
        <taxon>Nematoda</taxon>
        <taxon>Chromadorea</taxon>
        <taxon>Rhabditida</taxon>
        <taxon>Rhabditina</taxon>
        <taxon>Diplogasteromorpha</taxon>
        <taxon>Diplogasteroidea</taxon>
        <taxon>Neodiplogasteridae</taxon>
        <taxon>Pristionchus</taxon>
    </lineage>
</organism>
<dbReference type="Proteomes" id="UP001328107">
    <property type="component" value="Unassembled WGS sequence"/>
</dbReference>
<dbReference type="GO" id="GO:0015031">
    <property type="term" value="P:protein transport"/>
    <property type="evidence" value="ECO:0007669"/>
    <property type="project" value="UniProtKB-KW"/>
</dbReference>
<evidence type="ECO:0000256" key="2">
    <source>
        <dbReference type="ARBA" id="ARBA00009170"/>
    </source>
</evidence>
<dbReference type="EMBL" id="BTRK01000003">
    <property type="protein sequence ID" value="GMR42004.1"/>
    <property type="molecule type" value="Genomic_DNA"/>
</dbReference>
<dbReference type="InterPro" id="IPR036282">
    <property type="entry name" value="Glutathione-S-Trfase_C_sf"/>
</dbReference>
<evidence type="ECO:0000256" key="7">
    <source>
        <dbReference type="ARBA" id="ARBA00023136"/>
    </source>
</evidence>
<dbReference type="GO" id="GO:0001401">
    <property type="term" value="C:SAM complex"/>
    <property type="evidence" value="ECO:0007669"/>
    <property type="project" value="InterPro"/>
</dbReference>
<dbReference type="PANTHER" id="PTHR12289">
    <property type="entry name" value="METAXIN RELATED"/>
    <property type="match status" value="1"/>
</dbReference>
<sequence length="267" mass="30220">LATVSQMAAGDSVLIGLVEEALSMHVDSEWHEAKLYTPFFKDQAQLYEFADCLAVQTFLRMAQLPIQNKQRPNTEFISPTGEVPVLQIGSVLIPGFTGIVDLVRKKEAGLSSHLTDVQKADMAAQIAVIDNILRKVEMYIVWVHEETYSMVTSTRFGSVYKWPLSRVLPALKRREMRDKLGSIQWANKTLVDVMEAADKAFRCLSSHLATQDFVMGSRVTEADALLFGHLFAILTTRLPTMELSNALRKYPNLVEYTERIENEYFKK</sequence>
<dbReference type="InterPro" id="IPR033468">
    <property type="entry name" value="Metaxin_GST"/>
</dbReference>
<evidence type="ECO:0000256" key="4">
    <source>
        <dbReference type="ARBA" id="ARBA00022787"/>
    </source>
</evidence>
<keyword evidence="3" id="KW-0813">Transport</keyword>
<name>A0AAN5CFY5_9BILA</name>
<reference evidence="10" key="1">
    <citation type="submission" date="2022-10" db="EMBL/GenBank/DDBJ databases">
        <title>Genome assembly of Pristionchus species.</title>
        <authorList>
            <person name="Yoshida K."/>
            <person name="Sommer R.J."/>
        </authorList>
    </citation>
    <scope>NUCLEOTIDE SEQUENCE [LARGE SCALE GENOMIC DNA]</scope>
    <source>
        <strain evidence="10">RS5460</strain>
    </source>
</reference>
<dbReference type="SUPFAM" id="SSF47616">
    <property type="entry name" value="GST C-terminal domain-like"/>
    <property type="match status" value="1"/>
</dbReference>
<feature type="domain" description="GST C-terminal" evidence="8">
    <location>
        <begin position="115"/>
        <end position="267"/>
    </location>
</feature>
<gene>
    <name evidence="9" type="ORF">PMAYCL1PPCAC_12199</name>
</gene>
<evidence type="ECO:0000256" key="6">
    <source>
        <dbReference type="ARBA" id="ARBA00023128"/>
    </source>
</evidence>
<keyword evidence="7" id="KW-0472">Membrane</keyword>
<evidence type="ECO:0000256" key="1">
    <source>
        <dbReference type="ARBA" id="ARBA00004294"/>
    </source>
</evidence>
<accession>A0AAN5CFY5</accession>
<keyword evidence="10" id="KW-1185">Reference proteome</keyword>
<dbReference type="PANTHER" id="PTHR12289:SF38">
    <property type="entry name" value="METAXIN-2"/>
    <property type="match status" value="1"/>
</dbReference>
<keyword evidence="4" id="KW-1000">Mitochondrion outer membrane</keyword>
<dbReference type="InterPro" id="IPR019564">
    <property type="entry name" value="Sam37/metaxin_N"/>
</dbReference>
<dbReference type="AlphaFoldDB" id="A0AAN5CFY5"/>
<comment type="subcellular location">
    <subcellularLocation>
        <location evidence="1">Mitochondrion outer membrane</location>
    </subcellularLocation>
</comment>